<evidence type="ECO:0000313" key="1">
    <source>
        <dbReference type="EMBL" id="KAK1285569.1"/>
    </source>
</evidence>
<dbReference type="EMBL" id="JAUJYO010000020">
    <property type="protein sequence ID" value="KAK1285569.1"/>
    <property type="molecule type" value="Genomic_DNA"/>
</dbReference>
<evidence type="ECO:0000313" key="2">
    <source>
        <dbReference type="Proteomes" id="UP001180020"/>
    </source>
</evidence>
<dbReference type="AlphaFoldDB" id="A0AAV9CA87"/>
<name>A0AAV9CA87_ACOCL</name>
<proteinExistence type="predicted"/>
<comment type="caution">
    <text evidence="1">The sequence shown here is derived from an EMBL/GenBank/DDBJ whole genome shotgun (WGS) entry which is preliminary data.</text>
</comment>
<dbReference type="InterPro" id="IPR036052">
    <property type="entry name" value="TrpB-like_PALP_sf"/>
</dbReference>
<accession>A0AAV9CA87</accession>
<protein>
    <submittedName>
        <fullName evidence="1">Uncharacterized protein</fullName>
    </submittedName>
</protein>
<reference evidence="1" key="2">
    <citation type="submission" date="2023-06" db="EMBL/GenBank/DDBJ databases">
        <authorList>
            <person name="Ma L."/>
            <person name="Liu K.-W."/>
            <person name="Li Z."/>
            <person name="Hsiao Y.-Y."/>
            <person name="Qi Y."/>
            <person name="Fu T."/>
            <person name="Tang G."/>
            <person name="Zhang D."/>
            <person name="Sun W.-H."/>
            <person name="Liu D.-K."/>
            <person name="Li Y."/>
            <person name="Chen G.-Z."/>
            <person name="Liu X.-D."/>
            <person name="Liao X.-Y."/>
            <person name="Jiang Y.-T."/>
            <person name="Yu X."/>
            <person name="Hao Y."/>
            <person name="Huang J."/>
            <person name="Zhao X.-W."/>
            <person name="Ke S."/>
            <person name="Chen Y.-Y."/>
            <person name="Wu W.-L."/>
            <person name="Hsu J.-L."/>
            <person name="Lin Y.-F."/>
            <person name="Huang M.-D."/>
            <person name="Li C.-Y."/>
            <person name="Huang L."/>
            <person name="Wang Z.-W."/>
            <person name="Zhao X."/>
            <person name="Zhong W.-Y."/>
            <person name="Peng D.-H."/>
            <person name="Ahmad S."/>
            <person name="Lan S."/>
            <person name="Zhang J.-S."/>
            <person name="Tsai W.-C."/>
            <person name="Van De Peer Y."/>
            <person name="Liu Z.-J."/>
        </authorList>
    </citation>
    <scope>NUCLEOTIDE SEQUENCE</scope>
    <source>
        <strain evidence="1">CP</strain>
        <tissue evidence="1">Leaves</tissue>
    </source>
</reference>
<organism evidence="1 2">
    <name type="scientific">Acorus calamus</name>
    <name type="common">Sweet flag</name>
    <dbReference type="NCBI Taxonomy" id="4465"/>
    <lineage>
        <taxon>Eukaryota</taxon>
        <taxon>Viridiplantae</taxon>
        <taxon>Streptophyta</taxon>
        <taxon>Embryophyta</taxon>
        <taxon>Tracheophyta</taxon>
        <taxon>Spermatophyta</taxon>
        <taxon>Magnoliopsida</taxon>
        <taxon>Liliopsida</taxon>
        <taxon>Acoraceae</taxon>
        <taxon>Acorus</taxon>
    </lineage>
</organism>
<keyword evidence="2" id="KW-1185">Reference proteome</keyword>
<dbReference type="Gene3D" id="3.40.50.1100">
    <property type="match status" value="2"/>
</dbReference>
<gene>
    <name evidence="1" type="ORF">QJS10_CPB20g01145</name>
</gene>
<reference evidence="1" key="1">
    <citation type="journal article" date="2023" name="Nat. Commun.">
        <title>Diploid and tetraploid genomes of Acorus and the evolution of monocots.</title>
        <authorList>
            <person name="Ma L."/>
            <person name="Liu K.W."/>
            <person name="Li Z."/>
            <person name="Hsiao Y.Y."/>
            <person name="Qi Y."/>
            <person name="Fu T."/>
            <person name="Tang G.D."/>
            <person name="Zhang D."/>
            <person name="Sun W.H."/>
            <person name="Liu D.K."/>
            <person name="Li Y."/>
            <person name="Chen G.Z."/>
            <person name="Liu X.D."/>
            <person name="Liao X.Y."/>
            <person name="Jiang Y.T."/>
            <person name="Yu X."/>
            <person name="Hao Y."/>
            <person name="Huang J."/>
            <person name="Zhao X.W."/>
            <person name="Ke S."/>
            <person name="Chen Y.Y."/>
            <person name="Wu W.L."/>
            <person name="Hsu J.L."/>
            <person name="Lin Y.F."/>
            <person name="Huang M.D."/>
            <person name="Li C.Y."/>
            <person name="Huang L."/>
            <person name="Wang Z.W."/>
            <person name="Zhao X."/>
            <person name="Zhong W.Y."/>
            <person name="Peng D.H."/>
            <person name="Ahmad S."/>
            <person name="Lan S."/>
            <person name="Zhang J.S."/>
            <person name="Tsai W.C."/>
            <person name="Van de Peer Y."/>
            <person name="Liu Z.J."/>
        </authorList>
    </citation>
    <scope>NUCLEOTIDE SEQUENCE</scope>
    <source>
        <strain evidence="1">CP</strain>
    </source>
</reference>
<dbReference type="Proteomes" id="UP001180020">
    <property type="component" value="Unassembled WGS sequence"/>
</dbReference>
<sequence>MENGLENSRVTLFERLKIREDLSGMQQLSGNKVRRLEFLLPDAVVSGAERIAS</sequence>